<dbReference type="Gene3D" id="1.10.10.10">
    <property type="entry name" value="Winged helix-like DNA-binding domain superfamily/Winged helix DNA-binding domain"/>
    <property type="match status" value="1"/>
</dbReference>
<dbReference type="Gene3D" id="3.30.450.40">
    <property type="match status" value="1"/>
</dbReference>
<protein>
    <recommendedName>
        <fullName evidence="5">Heat-inducible transcription repressor HrcA C-terminal domain-containing protein</fullName>
    </recommendedName>
</protein>
<evidence type="ECO:0000313" key="6">
    <source>
        <dbReference type="EMBL" id="OGZ54299.1"/>
    </source>
</evidence>
<evidence type="ECO:0000256" key="4">
    <source>
        <dbReference type="ARBA" id="ARBA00023163"/>
    </source>
</evidence>
<evidence type="ECO:0000313" key="7">
    <source>
        <dbReference type="Proteomes" id="UP000178186"/>
    </source>
</evidence>
<dbReference type="GO" id="GO:0045892">
    <property type="term" value="P:negative regulation of DNA-templated transcription"/>
    <property type="evidence" value="ECO:0007669"/>
    <property type="project" value="TreeGrafter"/>
</dbReference>
<comment type="caution">
    <text evidence="6">The sequence shown here is derived from an EMBL/GenBank/DDBJ whole genome shotgun (WGS) entry which is preliminary data.</text>
</comment>
<accession>A0A1G2GVY2</accession>
<proteinExistence type="predicted"/>
<dbReference type="Proteomes" id="UP000178186">
    <property type="component" value="Unassembled WGS sequence"/>
</dbReference>
<dbReference type="InterPro" id="IPR036390">
    <property type="entry name" value="WH_DNA-bd_sf"/>
</dbReference>
<dbReference type="InterPro" id="IPR029016">
    <property type="entry name" value="GAF-like_dom_sf"/>
</dbReference>
<keyword evidence="4" id="KW-0804">Transcription</keyword>
<name>A0A1G2GVY2_9BACT</name>
<dbReference type="SUPFAM" id="SSF55781">
    <property type="entry name" value="GAF domain-like"/>
    <property type="match status" value="1"/>
</dbReference>
<dbReference type="PANTHER" id="PTHR34824:SF1">
    <property type="entry name" value="HEAT-INDUCIBLE TRANSCRIPTION REPRESSOR HRCA"/>
    <property type="match status" value="1"/>
</dbReference>
<evidence type="ECO:0000256" key="2">
    <source>
        <dbReference type="ARBA" id="ARBA00023015"/>
    </source>
</evidence>
<dbReference type="Pfam" id="PF01628">
    <property type="entry name" value="HrcA"/>
    <property type="match status" value="1"/>
</dbReference>
<keyword evidence="3" id="KW-0346">Stress response</keyword>
<reference evidence="6 7" key="1">
    <citation type="journal article" date="2016" name="Nat. Commun.">
        <title>Thousands of microbial genomes shed light on interconnected biogeochemical processes in an aquifer system.</title>
        <authorList>
            <person name="Anantharaman K."/>
            <person name="Brown C.T."/>
            <person name="Hug L.A."/>
            <person name="Sharon I."/>
            <person name="Castelle C.J."/>
            <person name="Probst A.J."/>
            <person name="Thomas B.C."/>
            <person name="Singh A."/>
            <person name="Wilkins M.J."/>
            <person name="Karaoz U."/>
            <person name="Brodie E.L."/>
            <person name="Williams K.H."/>
            <person name="Hubbard S.S."/>
            <person name="Banfield J.F."/>
        </authorList>
    </citation>
    <scope>NUCLEOTIDE SEQUENCE [LARGE SCALE GENOMIC DNA]</scope>
</reference>
<gene>
    <name evidence="6" type="ORF">A3H64_02270</name>
</gene>
<dbReference type="AlphaFoldDB" id="A0A1G2GVY2"/>
<dbReference type="GO" id="GO:0003677">
    <property type="term" value="F:DNA binding"/>
    <property type="evidence" value="ECO:0007669"/>
    <property type="project" value="InterPro"/>
</dbReference>
<organism evidence="6 7">
    <name type="scientific">Candidatus Ryanbacteria bacterium RIFCSPLOWO2_02_FULL_45_11c</name>
    <dbReference type="NCBI Taxonomy" id="1802128"/>
    <lineage>
        <taxon>Bacteria</taxon>
        <taxon>Candidatus Ryaniibacteriota</taxon>
    </lineage>
</organism>
<evidence type="ECO:0000259" key="5">
    <source>
        <dbReference type="Pfam" id="PF01628"/>
    </source>
</evidence>
<dbReference type="STRING" id="1802128.A3H64_02270"/>
<dbReference type="InterPro" id="IPR002571">
    <property type="entry name" value="HrcA"/>
</dbReference>
<dbReference type="InterPro" id="IPR036388">
    <property type="entry name" value="WH-like_DNA-bd_sf"/>
</dbReference>
<dbReference type="EMBL" id="MHNY01000047">
    <property type="protein sequence ID" value="OGZ54299.1"/>
    <property type="molecule type" value="Genomic_DNA"/>
</dbReference>
<evidence type="ECO:0000256" key="3">
    <source>
        <dbReference type="ARBA" id="ARBA00023016"/>
    </source>
</evidence>
<sequence>MNLLSEREQDVLELIVRDYIASAAPVSSERVREISDRNISSATFRSIMGDLEEAGYLVQPHTSAGRIPTQKGYRFFVDTCISYPSSVERNQQSYDDPQDLIHYIVSQTRLFGIYVHPEQNIYAQFGMGEALRAPEFGDTERVQAFGDFVDAVQDVSNLYHAMLVKEKRSYAIFIERENLVPEGRSLGVVVSQDNDKGTVFVIGPSRMDYERVLRALHFL</sequence>
<keyword evidence="2" id="KW-0805">Transcription regulation</keyword>
<dbReference type="InterPro" id="IPR021153">
    <property type="entry name" value="HrcA_C"/>
</dbReference>
<evidence type="ECO:0000256" key="1">
    <source>
        <dbReference type="ARBA" id="ARBA00022491"/>
    </source>
</evidence>
<keyword evidence="1" id="KW-0678">Repressor</keyword>
<feature type="domain" description="Heat-inducible transcription repressor HrcA C-terminal" evidence="5">
    <location>
        <begin position="88"/>
        <end position="212"/>
    </location>
</feature>
<dbReference type="SUPFAM" id="SSF46785">
    <property type="entry name" value="Winged helix' DNA-binding domain"/>
    <property type="match status" value="1"/>
</dbReference>
<dbReference type="PANTHER" id="PTHR34824">
    <property type="entry name" value="HEAT-INDUCIBLE TRANSCRIPTION REPRESSOR HRCA"/>
    <property type="match status" value="1"/>
</dbReference>